<evidence type="ECO:0000313" key="2">
    <source>
        <dbReference type="EMBL" id="KYB45729.1"/>
    </source>
</evidence>
<feature type="transmembrane region" description="Helical" evidence="1">
    <location>
        <begin position="33"/>
        <end position="51"/>
    </location>
</feature>
<comment type="caution">
    <text evidence="2">The sequence shown here is derived from an EMBL/GenBank/DDBJ whole genome shotgun (WGS) entry which is preliminary data.</text>
</comment>
<organism evidence="2">
    <name type="scientific">Brucella anthropi</name>
    <name type="common">Ochrobactrum anthropi</name>
    <dbReference type="NCBI Taxonomy" id="529"/>
    <lineage>
        <taxon>Bacteria</taxon>
        <taxon>Pseudomonadati</taxon>
        <taxon>Pseudomonadota</taxon>
        <taxon>Alphaproteobacteria</taxon>
        <taxon>Hyphomicrobiales</taxon>
        <taxon>Brucellaceae</taxon>
        <taxon>Brucella/Ochrobactrum group</taxon>
        <taxon>Brucella</taxon>
    </lineage>
</organism>
<keyword evidence="1" id="KW-1133">Transmembrane helix</keyword>
<feature type="transmembrane region" description="Helical" evidence="1">
    <location>
        <begin position="57"/>
        <end position="75"/>
    </location>
</feature>
<sequence length="88" mass="9102">MCVTVASRGGVDMTRREFPVDEVESRHHGRSEIVISISAGGVSGAICGFFLAGELRLAVGVFAAVTLGLLAGWWARGVSVKGVGEGVE</sequence>
<dbReference type="AlphaFoldDB" id="A0A656Z511"/>
<reference evidence="2" key="1">
    <citation type="submission" date="2016-02" db="EMBL/GenBank/DDBJ databases">
        <title>Genomic sequences of Ochrobactrum anthropi.</title>
        <authorList>
            <person name="Chudasama K.S."/>
            <person name="Thaker V.S."/>
        </authorList>
    </citation>
    <scope>NUCLEOTIDE SEQUENCE [LARGE SCALE GENOMIC DNA]</scope>
    <source>
        <strain evidence="2">SUBG007</strain>
    </source>
</reference>
<protein>
    <submittedName>
        <fullName evidence="2">Uncharacterized protein</fullName>
    </submittedName>
</protein>
<keyword evidence="1" id="KW-0812">Transmembrane</keyword>
<proteinExistence type="predicted"/>
<keyword evidence="1" id="KW-0472">Membrane</keyword>
<name>A0A656Z511_BRUAN</name>
<dbReference type="EMBL" id="LUAY01003110">
    <property type="protein sequence ID" value="KYB45729.1"/>
    <property type="molecule type" value="Genomic_DNA"/>
</dbReference>
<evidence type="ECO:0000256" key="1">
    <source>
        <dbReference type="SAM" id="Phobius"/>
    </source>
</evidence>
<accession>A0A656Z511</accession>
<gene>
    <name evidence="2" type="ORF">AB664_34695</name>
</gene>